<feature type="transmembrane region" description="Helical" evidence="15">
    <location>
        <begin position="164"/>
        <end position="186"/>
    </location>
</feature>
<sequence>MTTVNQVLSYLDSVNYKEYVIGFSCIVYVFEQYLNFRQHRRYLMRERPKDLADIVGESDFTKSQSYNLDKSRFGFIENAIKQAEALLMIHYDVLPLLWDFSGRLLFEYLGYGPEYEISQSLVFIIIFSFISTITSLPFSLYSTFVIEQKHGFNKQTIGLFFMDLLKSQLVFGAIMMPFLAAFLWIIKSTGERFYFYVWVTVVVFQMFFITIYPTVIQPLFNKLTPMEAGELRTRIEELASRINFPLKKLYIIDGSKRSSHSNAYFYGFGKNKHIVLFDTLIDHSTTDEICAVLAHELGHWAMSHTLKILAVTQIYMLTMFWLFSHFINNSRLYQDFGFSSMPTLIGFLLFQYIYAPVDSVIGFLMHVYQRKNEYEADAFALKLGYASTLRSALIKLSVKNLGGFNVDPWFSAWNRSHPSLTERLSALGIMPTSDKPIVNPEESKKEQ</sequence>
<feature type="transmembrane region" description="Helical" evidence="15">
    <location>
        <begin position="193"/>
        <end position="216"/>
    </location>
</feature>
<evidence type="ECO:0000256" key="15">
    <source>
        <dbReference type="RuleBase" id="RU366005"/>
    </source>
</evidence>
<dbReference type="OrthoDB" id="360839at2759"/>
<feature type="active site" evidence="13">
    <location>
        <position position="296"/>
    </location>
</feature>
<evidence type="ECO:0000256" key="12">
    <source>
        <dbReference type="ARBA" id="ARBA00060927"/>
    </source>
</evidence>
<feature type="transmembrane region" description="Helical" evidence="15">
    <location>
        <begin position="306"/>
        <end position="324"/>
    </location>
</feature>
<dbReference type="FunFam" id="3.30.2010.10:FF:000002">
    <property type="entry name" value="CAAX prenyl protease"/>
    <property type="match status" value="1"/>
</dbReference>
<dbReference type="InterPro" id="IPR027057">
    <property type="entry name" value="CAXX_Prtase_1"/>
</dbReference>
<proteinExistence type="inferred from homology"/>
<feature type="domain" description="CAAX prenyl protease 1 N-terminal" evidence="17">
    <location>
        <begin position="40"/>
        <end position="222"/>
    </location>
</feature>
<feature type="binding site" evidence="14">
    <location>
        <position position="295"/>
    </location>
    <ligand>
        <name>Zn(2+)</name>
        <dbReference type="ChEBI" id="CHEBI:29105"/>
        <note>catalytic</note>
    </ligand>
</feature>
<evidence type="ECO:0000313" key="19">
    <source>
        <dbReference type="Proteomes" id="UP000646827"/>
    </source>
</evidence>
<keyword evidence="3 15" id="KW-0812">Transmembrane</keyword>
<name>A0A8H7RWQ1_9FUNG</name>
<keyword evidence="7 14" id="KW-0862">Zinc</keyword>
<keyword evidence="5 15" id="KW-0378">Hydrolase</keyword>
<dbReference type="GO" id="GO:0071586">
    <property type="term" value="P:CAAX-box protein processing"/>
    <property type="evidence" value="ECO:0007669"/>
    <property type="project" value="UniProtKB-UniRule"/>
</dbReference>
<protein>
    <recommendedName>
        <fullName evidence="15">CAAX prenyl protease</fullName>
        <ecNumber evidence="15">3.4.24.84</ecNumber>
    </recommendedName>
</protein>
<dbReference type="GO" id="GO:0046872">
    <property type="term" value="F:metal ion binding"/>
    <property type="evidence" value="ECO:0007669"/>
    <property type="project" value="UniProtKB-UniRule"/>
</dbReference>
<evidence type="ECO:0000313" key="18">
    <source>
        <dbReference type="EMBL" id="KAG2217617.1"/>
    </source>
</evidence>
<comment type="caution">
    <text evidence="18">The sequence shown here is derived from an EMBL/GenBank/DDBJ whole genome shotgun (WGS) entry which is preliminary data.</text>
</comment>
<keyword evidence="9 15" id="KW-0482">Metalloprotease</keyword>
<evidence type="ECO:0000256" key="11">
    <source>
        <dbReference type="ARBA" id="ARBA00044456"/>
    </source>
</evidence>
<evidence type="ECO:0000256" key="10">
    <source>
        <dbReference type="ARBA" id="ARBA00023136"/>
    </source>
</evidence>
<dbReference type="Gene3D" id="3.30.2010.10">
    <property type="entry name" value="Metalloproteases ('zincins'), catalytic domain"/>
    <property type="match status" value="1"/>
</dbReference>
<dbReference type="CDD" id="cd07343">
    <property type="entry name" value="M48A_Zmpste24p_like"/>
    <property type="match status" value="1"/>
</dbReference>
<dbReference type="AlphaFoldDB" id="A0A8H7RWQ1"/>
<dbReference type="GO" id="GO:0004222">
    <property type="term" value="F:metalloendopeptidase activity"/>
    <property type="evidence" value="ECO:0007669"/>
    <property type="project" value="UniProtKB-UniRule"/>
</dbReference>
<keyword evidence="6 15" id="KW-0256">Endoplasmic reticulum</keyword>
<dbReference type="EC" id="3.4.24.84" evidence="15"/>
<organism evidence="18 19">
    <name type="scientific">Circinella minor</name>
    <dbReference type="NCBI Taxonomy" id="1195481"/>
    <lineage>
        <taxon>Eukaryota</taxon>
        <taxon>Fungi</taxon>
        <taxon>Fungi incertae sedis</taxon>
        <taxon>Mucoromycota</taxon>
        <taxon>Mucoromycotina</taxon>
        <taxon>Mucoromycetes</taxon>
        <taxon>Mucorales</taxon>
        <taxon>Lichtheimiaceae</taxon>
        <taxon>Circinella</taxon>
    </lineage>
</organism>
<evidence type="ECO:0000256" key="7">
    <source>
        <dbReference type="ARBA" id="ARBA00022833"/>
    </source>
</evidence>
<evidence type="ECO:0000256" key="3">
    <source>
        <dbReference type="ARBA" id="ARBA00022692"/>
    </source>
</evidence>
<gene>
    <name evidence="18" type="ORF">INT45_004172</name>
</gene>
<keyword evidence="8 15" id="KW-1133">Transmembrane helix</keyword>
<feature type="binding site" evidence="14">
    <location>
        <position position="299"/>
    </location>
    <ligand>
        <name>Zn(2+)</name>
        <dbReference type="ChEBI" id="CHEBI:29105"/>
        <note>catalytic</note>
    </ligand>
</feature>
<comment type="cofactor">
    <cofactor evidence="14 15">
        <name>Zn(2+)</name>
        <dbReference type="ChEBI" id="CHEBI:29105"/>
    </cofactor>
    <text evidence="14 15">Binds 1 zinc ion per subunit.</text>
</comment>
<keyword evidence="4 14" id="KW-0479">Metal-binding</keyword>
<dbReference type="Pfam" id="PF01435">
    <property type="entry name" value="Peptidase_M48"/>
    <property type="match status" value="1"/>
</dbReference>
<evidence type="ECO:0000259" key="17">
    <source>
        <dbReference type="Pfam" id="PF16491"/>
    </source>
</evidence>
<dbReference type="InterPro" id="IPR032456">
    <property type="entry name" value="Peptidase_M48_N"/>
</dbReference>
<feature type="transmembrane region" description="Helical" evidence="15">
    <location>
        <begin position="19"/>
        <end position="36"/>
    </location>
</feature>
<comment type="function">
    <text evidence="15">Proteolytically removes the C-terminal three residues of farnesylated proteins.</text>
</comment>
<evidence type="ECO:0000256" key="1">
    <source>
        <dbReference type="ARBA" id="ARBA00004477"/>
    </source>
</evidence>
<evidence type="ECO:0000256" key="8">
    <source>
        <dbReference type="ARBA" id="ARBA00022989"/>
    </source>
</evidence>
<evidence type="ECO:0000256" key="2">
    <source>
        <dbReference type="ARBA" id="ARBA00022670"/>
    </source>
</evidence>
<feature type="transmembrane region" description="Helical" evidence="15">
    <location>
        <begin position="121"/>
        <end position="144"/>
    </location>
</feature>
<feature type="domain" description="Peptidase M48" evidence="16">
    <location>
        <begin position="226"/>
        <end position="427"/>
    </location>
</feature>
<feature type="active site" description="Proton donor" evidence="13">
    <location>
        <position position="377"/>
    </location>
</feature>
<dbReference type="PANTHER" id="PTHR10120">
    <property type="entry name" value="CAAX PRENYL PROTEASE 1"/>
    <property type="match status" value="1"/>
</dbReference>
<dbReference type="Pfam" id="PF16491">
    <property type="entry name" value="Peptidase_M48_N"/>
    <property type="match status" value="1"/>
</dbReference>
<evidence type="ECO:0000259" key="16">
    <source>
        <dbReference type="Pfam" id="PF01435"/>
    </source>
</evidence>
<dbReference type="GO" id="GO:0005789">
    <property type="term" value="C:endoplasmic reticulum membrane"/>
    <property type="evidence" value="ECO:0007669"/>
    <property type="project" value="UniProtKB-SubCell"/>
</dbReference>
<evidence type="ECO:0000256" key="4">
    <source>
        <dbReference type="ARBA" id="ARBA00022723"/>
    </source>
</evidence>
<evidence type="ECO:0000256" key="14">
    <source>
        <dbReference type="PIRSR" id="PIRSR627057-2"/>
    </source>
</evidence>
<dbReference type="InterPro" id="IPR001915">
    <property type="entry name" value="Peptidase_M48"/>
</dbReference>
<evidence type="ECO:0000256" key="9">
    <source>
        <dbReference type="ARBA" id="ARBA00023049"/>
    </source>
</evidence>
<feature type="binding site" evidence="14">
    <location>
        <position position="373"/>
    </location>
    <ligand>
        <name>Zn(2+)</name>
        <dbReference type="ChEBI" id="CHEBI:29105"/>
        <note>catalytic</note>
    </ligand>
</feature>
<comment type="catalytic activity">
    <reaction evidence="11 15">
        <text>Hydrolyzes the peptide bond -P2-(S-farnesyl or geranylgeranyl)C-P1'-P2'-P3'-COOH where P1' and P2' are amino acids with aliphatic side chains and P3' is any C-terminal residue.</text>
        <dbReference type="EC" id="3.4.24.84"/>
    </reaction>
</comment>
<dbReference type="Proteomes" id="UP000646827">
    <property type="component" value="Unassembled WGS sequence"/>
</dbReference>
<feature type="transmembrane region" description="Helical" evidence="15">
    <location>
        <begin position="336"/>
        <end position="354"/>
    </location>
</feature>
<keyword evidence="2 15" id="KW-0645">Protease</keyword>
<comment type="subcellular location">
    <subcellularLocation>
        <location evidence="1 15">Endoplasmic reticulum membrane</location>
        <topology evidence="1 15">Multi-pass membrane protein</topology>
    </subcellularLocation>
</comment>
<evidence type="ECO:0000256" key="5">
    <source>
        <dbReference type="ARBA" id="ARBA00022801"/>
    </source>
</evidence>
<accession>A0A8H7RWQ1</accession>
<keyword evidence="19" id="KW-1185">Reference proteome</keyword>
<keyword evidence="10 15" id="KW-0472">Membrane</keyword>
<evidence type="ECO:0000256" key="13">
    <source>
        <dbReference type="PIRSR" id="PIRSR627057-1"/>
    </source>
</evidence>
<comment type="similarity">
    <text evidence="12 15">Belongs to the peptidase M48A family.</text>
</comment>
<evidence type="ECO:0000256" key="6">
    <source>
        <dbReference type="ARBA" id="ARBA00022824"/>
    </source>
</evidence>
<reference evidence="18 19" key="1">
    <citation type="submission" date="2020-12" db="EMBL/GenBank/DDBJ databases">
        <title>Metabolic potential, ecology and presence of endohyphal bacteria is reflected in genomic diversity of Mucoromycotina.</title>
        <authorList>
            <person name="Muszewska A."/>
            <person name="Okrasinska A."/>
            <person name="Steczkiewicz K."/>
            <person name="Drgas O."/>
            <person name="Orlowska M."/>
            <person name="Perlinska-Lenart U."/>
            <person name="Aleksandrzak-Piekarczyk T."/>
            <person name="Szatraj K."/>
            <person name="Zielenkiewicz U."/>
            <person name="Pilsyk S."/>
            <person name="Malc E."/>
            <person name="Mieczkowski P."/>
            <person name="Kruszewska J.S."/>
            <person name="Biernat P."/>
            <person name="Pawlowska J."/>
        </authorList>
    </citation>
    <scope>NUCLEOTIDE SEQUENCE [LARGE SCALE GENOMIC DNA]</scope>
    <source>
        <strain evidence="18 19">CBS 142.35</strain>
    </source>
</reference>
<dbReference type="EMBL" id="JAEPRB010000285">
    <property type="protein sequence ID" value="KAG2217617.1"/>
    <property type="molecule type" value="Genomic_DNA"/>
</dbReference>